<gene>
    <name evidence="1" type="ORF">RDB_LOCUS83409</name>
</gene>
<evidence type="ECO:0000313" key="2">
    <source>
        <dbReference type="Proteomes" id="UP000663850"/>
    </source>
</evidence>
<dbReference type="EMBL" id="CAJMWZ010004445">
    <property type="protein sequence ID" value="CAE6489909.1"/>
    <property type="molecule type" value="Genomic_DNA"/>
</dbReference>
<evidence type="ECO:0000313" key="1">
    <source>
        <dbReference type="EMBL" id="CAE6489909.1"/>
    </source>
</evidence>
<reference evidence="1" key="1">
    <citation type="submission" date="2021-01" db="EMBL/GenBank/DDBJ databases">
        <authorList>
            <person name="Kaushik A."/>
        </authorList>
    </citation>
    <scope>NUCLEOTIDE SEQUENCE</scope>
    <source>
        <strain evidence="1">Type strain: AG8-Rh-89/</strain>
    </source>
</reference>
<organism evidence="1 2">
    <name type="scientific">Rhizoctonia solani</name>
    <dbReference type="NCBI Taxonomy" id="456999"/>
    <lineage>
        <taxon>Eukaryota</taxon>
        <taxon>Fungi</taxon>
        <taxon>Dikarya</taxon>
        <taxon>Basidiomycota</taxon>
        <taxon>Agaricomycotina</taxon>
        <taxon>Agaricomycetes</taxon>
        <taxon>Cantharellales</taxon>
        <taxon>Ceratobasidiaceae</taxon>
        <taxon>Rhizoctonia</taxon>
    </lineage>
</organism>
<sequence length="505" mass="57111">MSPSFGWTTSAAISDIRGKAANPRKWQQEPVHQRRCFLKKFSPSNRFSRFPLRTGTDPTFLFYSNTSQGEPRDLWIPGMHEKEVGLLPSEVPLRSLHQGTLPSTSPASPITPTVPTLHILLAYYPHRTHVAHPGGILEILFKSYGPEKTYLKSISGESATLQAIEEAVGELYREALKSLDSSILILLTGEGDKENRMHLMGDVYITDCDLRRWMWGFQIDSYPDNRTVTIILDYCRPNKDIPFGTQSLSSLPTRTSHLPPVGVEFIWSCSPGQMAAALILPSARDIPRSCFLLALMMTAYSARIKYRVDLIATINHELCRLLRLLQLAHKKIHEDDRCDRCKGKQTCLTPIQEPYWKWAGSLESVSHLVYALSKMEIVSKVYAAFTTNKFFREANDLQPKIIASELSSSASHLNDRVERIRGSTKPVHAGMTIQTELQHPDHEGALPPLRNTLTRYIQEPKMEFADLSQVPQESSTESPPDMHPYCCTHIPGYSFKWCTCFTHDL</sequence>
<comment type="caution">
    <text evidence="1">The sequence shown here is derived from an EMBL/GenBank/DDBJ whole genome shotgun (WGS) entry which is preliminary data.</text>
</comment>
<dbReference type="AlphaFoldDB" id="A0A8H3CN75"/>
<dbReference type="Proteomes" id="UP000663850">
    <property type="component" value="Unassembled WGS sequence"/>
</dbReference>
<accession>A0A8H3CN75</accession>
<protein>
    <submittedName>
        <fullName evidence="1">Uncharacterized protein</fullName>
    </submittedName>
</protein>
<name>A0A8H3CN75_9AGAM</name>
<proteinExistence type="predicted"/>